<reference evidence="4" key="1">
    <citation type="journal article" date="2020" name="Stud. Mycol.">
        <title>101 Dothideomycetes genomes: a test case for predicting lifestyles and emergence of pathogens.</title>
        <authorList>
            <person name="Haridas S."/>
            <person name="Albert R."/>
            <person name="Binder M."/>
            <person name="Bloem J."/>
            <person name="Labutti K."/>
            <person name="Salamov A."/>
            <person name="Andreopoulos B."/>
            <person name="Baker S."/>
            <person name="Barry K."/>
            <person name="Bills G."/>
            <person name="Bluhm B."/>
            <person name="Cannon C."/>
            <person name="Castanera R."/>
            <person name="Culley D."/>
            <person name="Daum C."/>
            <person name="Ezra D."/>
            <person name="Gonzalez J."/>
            <person name="Henrissat B."/>
            <person name="Kuo A."/>
            <person name="Liang C."/>
            <person name="Lipzen A."/>
            <person name="Lutzoni F."/>
            <person name="Magnuson J."/>
            <person name="Mondo S."/>
            <person name="Nolan M."/>
            <person name="Ohm R."/>
            <person name="Pangilinan J."/>
            <person name="Park H.-J."/>
            <person name="Ramirez L."/>
            <person name="Alfaro M."/>
            <person name="Sun H."/>
            <person name="Tritt A."/>
            <person name="Yoshinaga Y."/>
            <person name="Zwiers L.-H."/>
            <person name="Turgeon B."/>
            <person name="Goodwin S."/>
            <person name="Spatafora J."/>
            <person name="Crous P."/>
            <person name="Grigoriev I."/>
        </authorList>
    </citation>
    <scope>NUCLEOTIDE SEQUENCE</scope>
    <source>
        <strain evidence="4">CBS 116435</strain>
    </source>
</reference>
<gene>
    <name evidence="4" type="ORF">K431DRAFT_234179</name>
</gene>
<dbReference type="Gene3D" id="3.40.50.720">
    <property type="entry name" value="NAD(P)-binding Rossmann-like Domain"/>
    <property type="match status" value="1"/>
</dbReference>
<evidence type="ECO:0000313" key="4">
    <source>
        <dbReference type="EMBL" id="KAF2716959.1"/>
    </source>
</evidence>
<name>A0A9P4Q2K6_9PEZI</name>
<dbReference type="PANTHER" id="PTHR47706">
    <property type="entry name" value="NMRA-LIKE FAMILY PROTEIN"/>
    <property type="match status" value="1"/>
</dbReference>
<keyword evidence="2" id="KW-0560">Oxidoreductase</keyword>
<keyword evidence="5" id="KW-1185">Reference proteome</keyword>
<evidence type="ECO:0000313" key="5">
    <source>
        <dbReference type="Proteomes" id="UP000799441"/>
    </source>
</evidence>
<dbReference type="PANTHER" id="PTHR47706:SF5">
    <property type="entry name" value="ISOFLAVONE REDUCTASE"/>
    <property type="match status" value="1"/>
</dbReference>
<dbReference type="OrthoDB" id="419598at2759"/>
<evidence type="ECO:0000256" key="1">
    <source>
        <dbReference type="ARBA" id="ARBA00022857"/>
    </source>
</evidence>
<sequence>MSMMRIALAGSGGLAERIAHCIQEETSHQVVILSRTPQPQLTAAGLQVLVVLYSEQPSLQYALRGIDTVISTVTGPSQRALIRAAVSARVRRFATAEFEGPPELRSAEDPLDRERTLARAWLAHYRQHIQYTSFVCGIFYERFQRGGLQRDRIALSTGLEGEGDYILNIRRATAQAPTLDVNNQPTVTISLTSLQDVARFVTRALEIPQWGWDSVMRIQGERMTVQYLVNGVQRLTGRTFNVQRYNPVSLRSALLTARTSRNVQLEARINAMISTTAGRYDLLQSTTSDMVDLNAEYPDIQLLSFWHWLAREWEIQLPQPAISTTAE</sequence>
<organism evidence="4 5">
    <name type="scientific">Polychaeton citri CBS 116435</name>
    <dbReference type="NCBI Taxonomy" id="1314669"/>
    <lineage>
        <taxon>Eukaryota</taxon>
        <taxon>Fungi</taxon>
        <taxon>Dikarya</taxon>
        <taxon>Ascomycota</taxon>
        <taxon>Pezizomycotina</taxon>
        <taxon>Dothideomycetes</taxon>
        <taxon>Dothideomycetidae</taxon>
        <taxon>Capnodiales</taxon>
        <taxon>Capnodiaceae</taxon>
        <taxon>Polychaeton</taxon>
    </lineage>
</organism>
<dbReference type="InterPro" id="IPR008030">
    <property type="entry name" value="NmrA-like"/>
</dbReference>
<feature type="domain" description="NmrA-like" evidence="3">
    <location>
        <begin position="10"/>
        <end position="299"/>
    </location>
</feature>
<dbReference type="Pfam" id="PF05368">
    <property type="entry name" value="NmrA"/>
    <property type="match status" value="1"/>
</dbReference>
<dbReference type="SUPFAM" id="SSF51735">
    <property type="entry name" value="NAD(P)-binding Rossmann-fold domains"/>
    <property type="match status" value="1"/>
</dbReference>
<comment type="caution">
    <text evidence="4">The sequence shown here is derived from an EMBL/GenBank/DDBJ whole genome shotgun (WGS) entry which is preliminary data.</text>
</comment>
<dbReference type="Proteomes" id="UP000799441">
    <property type="component" value="Unassembled WGS sequence"/>
</dbReference>
<dbReference type="InterPro" id="IPR051609">
    <property type="entry name" value="NmrA/Isoflavone_reductase-like"/>
</dbReference>
<dbReference type="AlphaFoldDB" id="A0A9P4Q2K6"/>
<dbReference type="EMBL" id="MU003856">
    <property type="protein sequence ID" value="KAF2716959.1"/>
    <property type="molecule type" value="Genomic_DNA"/>
</dbReference>
<proteinExistence type="predicted"/>
<dbReference type="GO" id="GO:0016491">
    <property type="term" value="F:oxidoreductase activity"/>
    <property type="evidence" value="ECO:0007669"/>
    <property type="project" value="UniProtKB-KW"/>
</dbReference>
<evidence type="ECO:0000256" key="2">
    <source>
        <dbReference type="ARBA" id="ARBA00023002"/>
    </source>
</evidence>
<evidence type="ECO:0000259" key="3">
    <source>
        <dbReference type="Pfam" id="PF05368"/>
    </source>
</evidence>
<protein>
    <submittedName>
        <fullName evidence="4">Isoflavone reductase family protein</fullName>
    </submittedName>
</protein>
<accession>A0A9P4Q2K6</accession>
<keyword evidence="1" id="KW-0521">NADP</keyword>
<dbReference type="InterPro" id="IPR036291">
    <property type="entry name" value="NAD(P)-bd_dom_sf"/>
</dbReference>